<evidence type="ECO:0000313" key="2">
    <source>
        <dbReference type="Proteomes" id="UP001310594"/>
    </source>
</evidence>
<evidence type="ECO:0008006" key="3">
    <source>
        <dbReference type="Google" id="ProtNLM"/>
    </source>
</evidence>
<dbReference type="Proteomes" id="UP001310594">
    <property type="component" value="Unassembled WGS sequence"/>
</dbReference>
<proteinExistence type="predicted"/>
<dbReference type="PANTHER" id="PTHR38791">
    <property type="entry name" value="ZN(II)2CYS6 TRANSCRIPTION FACTOR (EUROFUNG)-RELATED-RELATED"/>
    <property type="match status" value="1"/>
</dbReference>
<comment type="caution">
    <text evidence="1">The sequence shown here is derived from an EMBL/GenBank/DDBJ whole genome shotgun (WGS) entry which is preliminary data.</text>
</comment>
<sequence length="465" mass="51996">MTAPLGRLTWVNYDNTSESLKDDENTSIIKSHAMRMVHETKKGARKTSQKQTAQTLWDERKLTARTPLVHHPGTDWEAVAVCQFLQAFVYPNCTSPVIAFQYLSFLPELYGTSFARTCLTEAIVAVATARLSNKTDRGTEASKLSLRARRAYTSALNLVNKSMGVPIERKSDAVLATLCLLAKYEMLTADMNQDLFQAHERGQVALVDERNQAEWLKSDTGVSLFQLVYVRHILNCVATSGEPRMDLGCEEGKLAFPAPCVLGLMRIIRRIAVLRCQAAADPLGDTKETTISYYIADNAVKLDSDMTALRENLPAELDYRSISNLQASRKPSKTLYVPPKTHIFTDLQHASYWHVFFCGRLHVLQTLLQYATYQTISSPEALHTRILSTVDDICASVPFALYEEECSLAFISTEDGGAVAGHYLTWLLAAASVVESISEPQRRWLLERLVYIGRVHGVQEALRRA</sequence>
<gene>
    <name evidence="1" type="ORF">LTR97_004328</name>
</gene>
<reference evidence="1" key="1">
    <citation type="submission" date="2023-08" db="EMBL/GenBank/DDBJ databases">
        <title>Black Yeasts Isolated from many extreme environments.</title>
        <authorList>
            <person name="Coleine C."/>
            <person name="Stajich J.E."/>
            <person name="Selbmann L."/>
        </authorList>
    </citation>
    <scope>NUCLEOTIDE SEQUENCE</scope>
    <source>
        <strain evidence="1">CCFEE 5810</strain>
    </source>
</reference>
<protein>
    <recommendedName>
        <fullName evidence="3">Transcription factor domain-containing protein</fullName>
    </recommendedName>
</protein>
<dbReference type="EMBL" id="JAVRQU010000006">
    <property type="protein sequence ID" value="KAK5701513.1"/>
    <property type="molecule type" value="Genomic_DNA"/>
</dbReference>
<name>A0AAN8A277_9PEZI</name>
<accession>A0AAN8A277</accession>
<evidence type="ECO:0000313" key="1">
    <source>
        <dbReference type="EMBL" id="KAK5701513.1"/>
    </source>
</evidence>
<organism evidence="1 2">
    <name type="scientific">Elasticomyces elasticus</name>
    <dbReference type="NCBI Taxonomy" id="574655"/>
    <lineage>
        <taxon>Eukaryota</taxon>
        <taxon>Fungi</taxon>
        <taxon>Dikarya</taxon>
        <taxon>Ascomycota</taxon>
        <taxon>Pezizomycotina</taxon>
        <taxon>Dothideomycetes</taxon>
        <taxon>Dothideomycetidae</taxon>
        <taxon>Mycosphaerellales</taxon>
        <taxon>Teratosphaeriaceae</taxon>
        <taxon>Elasticomyces</taxon>
    </lineage>
</organism>
<dbReference type="AlphaFoldDB" id="A0AAN8A277"/>
<dbReference type="InterPro" id="IPR053175">
    <property type="entry name" value="DHMBA_Reg_Transcription_Factor"/>
</dbReference>